<organism evidence="2 3">
    <name type="scientific">Nematostella vectensis</name>
    <name type="common">Starlet sea anemone</name>
    <dbReference type="NCBI Taxonomy" id="45351"/>
    <lineage>
        <taxon>Eukaryota</taxon>
        <taxon>Metazoa</taxon>
        <taxon>Cnidaria</taxon>
        <taxon>Anthozoa</taxon>
        <taxon>Hexacorallia</taxon>
        <taxon>Actiniaria</taxon>
        <taxon>Edwardsiidae</taxon>
        <taxon>Nematostella</taxon>
    </lineage>
</organism>
<evidence type="ECO:0000313" key="2">
    <source>
        <dbReference type="EMBL" id="EDO35307.1"/>
    </source>
</evidence>
<protein>
    <recommendedName>
        <fullName evidence="1">FBXO47 ARM repeats region domain-containing protein</fullName>
    </recommendedName>
</protein>
<name>A7SLW3_NEMVE</name>
<dbReference type="EMBL" id="DS469702">
    <property type="protein sequence ID" value="EDO35307.1"/>
    <property type="molecule type" value="Genomic_DNA"/>
</dbReference>
<reference evidence="2 3" key="1">
    <citation type="journal article" date="2007" name="Science">
        <title>Sea anemone genome reveals ancestral eumetazoan gene repertoire and genomic organization.</title>
        <authorList>
            <person name="Putnam N.H."/>
            <person name="Srivastava M."/>
            <person name="Hellsten U."/>
            <person name="Dirks B."/>
            <person name="Chapman J."/>
            <person name="Salamov A."/>
            <person name="Terry A."/>
            <person name="Shapiro H."/>
            <person name="Lindquist E."/>
            <person name="Kapitonov V.V."/>
            <person name="Jurka J."/>
            <person name="Genikhovich G."/>
            <person name="Grigoriev I.V."/>
            <person name="Lucas S.M."/>
            <person name="Steele R.E."/>
            <person name="Finnerty J.R."/>
            <person name="Technau U."/>
            <person name="Martindale M.Q."/>
            <person name="Rokhsar D.S."/>
        </authorList>
    </citation>
    <scope>NUCLEOTIDE SEQUENCE [LARGE SCALE GENOMIC DNA]</scope>
    <source>
        <strain evidence="3">CH2 X CH6</strain>
    </source>
</reference>
<evidence type="ECO:0000259" key="1">
    <source>
        <dbReference type="Pfam" id="PF24467"/>
    </source>
</evidence>
<feature type="non-terminal residue" evidence="2">
    <location>
        <position position="1"/>
    </location>
</feature>
<dbReference type="PhylomeDB" id="A7SLW3"/>
<dbReference type="OrthoDB" id="9858120at2759"/>
<feature type="domain" description="FBXO47 ARM repeats region" evidence="1">
    <location>
        <begin position="203"/>
        <end position="442"/>
    </location>
</feature>
<dbReference type="HOGENOM" id="CLU_048746_0_0_1"/>
<dbReference type="STRING" id="45351.A7SLW3"/>
<dbReference type="OMA" id="AFACVTM"/>
<dbReference type="Proteomes" id="UP000001593">
    <property type="component" value="Unassembled WGS sequence"/>
</dbReference>
<dbReference type="InParanoid" id="A7SLW3"/>
<gene>
    <name evidence="2" type="ORF">NEMVEDRAFT_v1g214304</name>
</gene>
<dbReference type="PANTHER" id="PTHR34098">
    <property type="entry name" value="F-BOX ONLY PROTEIN 47"/>
    <property type="match status" value="1"/>
</dbReference>
<evidence type="ECO:0000313" key="3">
    <source>
        <dbReference type="Proteomes" id="UP000001593"/>
    </source>
</evidence>
<accession>A7SLW3</accession>
<dbReference type="InterPro" id="IPR056622">
    <property type="entry name" value="ARM_FBXO47"/>
</dbReference>
<keyword evidence="3" id="KW-1185">Reference proteome</keyword>
<dbReference type="InterPro" id="IPR038946">
    <property type="entry name" value="FBXO47"/>
</dbReference>
<dbReference type="AlphaFoldDB" id="A7SLW3"/>
<dbReference type="PANTHER" id="PTHR34098:SF1">
    <property type="entry name" value="F-BOX ONLY PROTEIN 47"/>
    <property type="match status" value="1"/>
</dbReference>
<proteinExistence type="predicted"/>
<sequence>KFSEKDMAANICKFMRSVKHYKTRRTNNKKTQNGGRKEFGAFGIFSLIPQEMCFRVYAALPLVELGNLALTSRALRDSVLFYLHTKQGIVSIVPRLLDVPSRIEDELKGTDLAGKAIQYMTHFGELGILTKRVSCLLSTKERLREVGIILDKLKDTHMEICLQFGSDFAYSCYGEFLHVFVAGWEDDEKLRAYQAIKAGASCLDERMHKVLHTAPGSHPWFERYIRVFCREIFLDKASDRQEKLFWLTSILKPWPIVCKARLLYIIYGPVFNESGFINWDIMTTCPTFYGVEDAVLRELSEALEILDTEHSSKWNEDDLVSVIEELTAIPSDWCLENIAKMLKLCGDSISFAVLGSKAVNGRVHELSYLGYYTAQAAGHDDMVNGKGRKIESFMSLIKRLLATMPGYKNKISFATSLFNVWEENVLTLAEEMQIAGAGRDESPEEQEQALISTVHSLSRVAAFLLKDSIL</sequence>
<dbReference type="Pfam" id="PF24467">
    <property type="entry name" value="ARM_FBXO47"/>
    <property type="match status" value="1"/>
</dbReference>
<dbReference type="eggNOG" id="ENOG502QV8T">
    <property type="taxonomic scope" value="Eukaryota"/>
</dbReference>
<dbReference type="KEGG" id="nve:5506730"/>